<dbReference type="EMBL" id="AP027370">
    <property type="protein sequence ID" value="BDY13841.1"/>
    <property type="molecule type" value="Genomic_DNA"/>
</dbReference>
<protein>
    <submittedName>
        <fullName evidence="1">Uncharacterized protein</fullName>
    </submittedName>
</protein>
<gene>
    <name evidence="1" type="ORF">HCR_21530</name>
</gene>
<reference evidence="1 2" key="1">
    <citation type="submission" date="2023-03" db="EMBL/GenBank/DDBJ databases">
        <title>Description of Hydrogenimonas sp. ISO32.</title>
        <authorList>
            <person name="Mino S."/>
            <person name="Fukazawa S."/>
            <person name="Sawabe T."/>
        </authorList>
    </citation>
    <scope>NUCLEOTIDE SEQUENCE [LARGE SCALE GENOMIC DNA]</scope>
    <source>
        <strain evidence="1 2">ISO32</strain>
    </source>
</reference>
<proteinExistence type="predicted"/>
<evidence type="ECO:0000313" key="2">
    <source>
        <dbReference type="Proteomes" id="UP001321445"/>
    </source>
</evidence>
<organism evidence="1 2">
    <name type="scientific">Hydrogenimonas cancrithermarum</name>
    <dbReference type="NCBI Taxonomy" id="2993563"/>
    <lineage>
        <taxon>Bacteria</taxon>
        <taxon>Pseudomonadati</taxon>
        <taxon>Campylobacterota</taxon>
        <taxon>Epsilonproteobacteria</taxon>
        <taxon>Campylobacterales</taxon>
        <taxon>Hydrogenimonadaceae</taxon>
        <taxon>Hydrogenimonas</taxon>
    </lineage>
</organism>
<keyword evidence="2" id="KW-1185">Reference proteome</keyword>
<name>A0ABN6WX69_9BACT</name>
<accession>A0ABN6WX69</accession>
<dbReference type="Proteomes" id="UP001321445">
    <property type="component" value="Chromosome"/>
</dbReference>
<sequence length="78" mass="8917">MKLCKKCHKSGGKLASSHTQTEWEEYFENGGAKLKNIHKNDQLAMKKLNSSKFNKNLKHLRQFFEKYASDSGNVPACN</sequence>
<evidence type="ECO:0000313" key="1">
    <source>
        <dbReference type="EMBL" id="BDY13841.1"/>
    </source>
</evidence>